<dbReference type="EMBL" id="CAJFCV020000004">
    <property type="protein sequence ID" value="CAG9117738.1"/>
    <property type="molecule type" value="Genomic_DNA"/>
</dbReference>
<dbReference type="Proteomes" id="UP000659654">
    <property type="component" value="Unassembled WGS sequence"/>
</dbReference>
<accession>A0A1I7S561</accession>
<evidence type="ECO:0000256" key="3">
    <source>
        <dbReference type="SAM" id="SignalP"/>
    </source>
</evidence>
<evidence type="ECO:0000256" key="2">
    <source>
        <dbReference type="SAM" id="MobiDB-lite"/>
    </source>
</evidence>
<keyword evidence="6" id="KW-1185">Reference proteome</keyword>
<keyword evidence="3" id="KW-0732">Signal</keyword>
<reference evidence="7" key="1">
    <citation type="submission" date="2016-11" db="UniProtKB">
        <authorList>
            <consortium name="WormBaseParasite"/>
        </authorList>
    </citation>
    <scope>IDENTIFICATION</scope>
</reference>
<evidence type="ECO:0000313" key="6">
    <source>
        <dbReference type="Proteomes" id="UP000659654"/>
    </source>
</evidence>
<organism evidence="5 7">
    <name type="scientific">Bursaphelenchus xylophilus</name>
    <name type="common">Pinewood nematode worm</name>
    <name type="synonym">Aphelenchoides xylophilus</name>
    <dbReference type="NCBI Taxonomy" id="6326"/>
    <lineage>
        <taxon>Eukaryota</taxon>
        <taxon>Metazoa</taxon>
        <taxon>Ecdysozoa</taxon>
        <taxon>Nematoda</taxon>
        <taxon>Chromadorea</taxon>
        <taxon>Rhabditida</taxon>
        <taxon>Tylenchina</taxon>
        <taxon>Tylenchomorpha</taxon>
        <taxon>Aphelenchoidea</taxon>
        <taxon>Aphelenchoididae</taxon>
        <taxon>Bursaphelenchus</taxon>
    </lineage>
</organism>
<proteinExistence type="predicted"/>
<feature type="signal peptide" evidence="3">
    <location>
        <begin position="1"/>
        <end position="23"/>
    </location>
</feature>
<dbReference type="PANTHER" id="PTHR21523">
    <property type="match status" value="1"/>
</dbReference>
<feature type="region of interest" description="Disordered" evidence="2">
    <location>
        <begin position="97"/>
        <end position="128"/>
    </location>
</feature>
<gene>
    <name evidence="4" type="ORF">BXYJ_LOCUS9958</name>
</gene>
<dbReference type="AlphaFoldDB" id="A0A1I7S561"/>
<dbReference type="PANTHER" id="PTHR21523:SF46">
    <property type="entry name" value="MLT-TEN (MLT-10) RELATED"/>
    <property type="match status" value="1"/>
</dbReference>
<evidence type="ECO:0000313" key="4">
    <source>
        <dbReference type="EMBL" id="CAD5227455.1"/>
    </source>
</evidence>
<reference evidence="4" key="2">
    <citation type="submission" date="2020-09" db="EMBL/GenBank/DDBJ databases">
        <authorList>
            <person name="Kikuchi T."/>
        </authorList>
    </citation>
    <scope>NUCLEOTIDE SEQUENCE</scope>
    <source>
        <strain evidence="4">Ka4C1</strain>
    </source>
</reference>
<dbReference type="Proteomes" id="UP000095284">
    <property type="component" value="Unplaced"/>
</dbReference>
<evidence type="ECO:0000313" key="5">
    <source>
        <dbReference type="Proteomes" id="UP000095284"/>
    </source>
</evidence>
<dbReference type="EMBL" id="CAJFDI010000004">
    <property type="protein sequence ID" value="CAD5227455.1"/>
    <property type="molecule type" value="Genomic_DNA"/>
</dbReference>
<feature type="chain" id="PRO_5035359727" evidence="3">
    <location>
        <begin position="24"/>
        <end position="402"/>
    </location>
</feature>
<dbReference type="OrthoDB" id="5857219at2759"/>
<feature type="coiled-coil region" evidence="1">
    <location>
        <begin position="135"/>
        <end position="171"/>
    </location>
</feature>
<sequence length="402" mass="47808">MRVNAKTGLFLLWFGNMLLYCEASAEKKQEFELHPEYIDSLFHRASTFALFDAKAKRLLEDLTIRDKNIYSSCHRRAKNVIDMAKCVERLLDERDKKEETKESMKKHKKVNSRSAVKERSSRLEKLQSPKKDIKIRRLKSKNSNYKSRLERLEKKRRLEKIKEKLAKRKKRHVTYHRVFNVSRRCEVPKNVKTLRDVRDYFEQMNHVIRYTYGAGKDNERFLSKMDMNVTFKNRPPDGQSPYEQLRKSLEDIENYDDKGVVSVLSPKLFNILPEGPLDPESKRWLSPNMLSFQDEGMIPLPRLFKWSKSDDCETQRWIELLLDITGGSRLLGGHVRRFGKHMRLLKRDLYPRIKRSEETDQQISEIRKLTTEEQQKHMQKFGYAPMNREQLEMAYGENGKKS</sequence>
<evidence type="ECO:0000313" key="7">
    <source>
        <dbReference type="WBParaSite" id="BXY_0814600.1"/>
    </source>
</evidence>
<protein>
    <submittedName>
        <fullName evidence="4">(pine wood nematode) hypothetical protein</fullName>
    </submittedName>
</protein>
<dbReference type="Proteomes" id="UP000582659">
    <property type="component" value="Unassembled WGS sequence"/>
</dbReference>
<evidence type="ECO:0000256" key="1">
    <source>
        <dbReference type="SAM" id="Coils"/>
    </source>
</evidence>
<name>A0A1I7S561_BURXY</name>
<dbReference type="WBParaSite" id="BXY_0814600.1">
    <property type="protein sequence ID" value="BXY_0814600.1"/>
    <property type="gene ID" value="BXY_0814600"/>
</dbReference>
<keyword evidence="1" id="KW-0175">Coiled coil</keyword>
<feature type="compositionally biased region" description="Basic and acidic residues" evidence="2">
    <location>
        <begin position="115"/>
        <end position="128"/>
    </location>
</feature>